<keyword evidence="3" id="KW-0472">Membrane</keyword>
<dbReference type="InterPro" id="IPR006179">
    <property type="entry name" value="5_nucleotidase/apyrase"/>
</dbReference>
<dbReference type="OrthoDB" id="10252235at2759"/>
<dbReference type="Proteomes" id="UP001139887">
    <property type="component" value="Unassembled WGS sequence"/>
</dbReference>
<accession>A0A9W8I8B6</accession>
<dbReference type="InterPro" id="IPR006146">
    <property type="entry name" value="5'-Nucleotdase_CS"/>
</dbReference>
<name>A0A9W8I8B6_9FUNG</name>
<keyword evidence="1" id="KW-0547">Nucleotide-binding</keyword>
<evidence type="ECO:0000259" key="4">
    <source>
        <dbReference type="Pfam" id="PF00149"/>
    </source>
</evidence>
<protein>
    <recommendedName>
        <fullName evidence="4">Calcineurin-like phosphoesterase domain-containing protein</fullName>
    </recommendedName>
</protein>
<dbReference type="GO" id="GO:0046872">
    <property type="term" value="F:metal ion binding"/>
    <property type="evidence" value="ECO:0007669"/>
    <property type="project" value="InterPro"/>
</dbReference>
<feature type="transmembrane region" description="Helical" evidence="3">
    <location>
        <begin position="101"/>
        <end position="125"/>
    </location>
</feature>
<dbReference type="GO" id="GO:0016788">
    <property type="term" value="F:hydrolase activity, acting on ester bonds"/>
    <property type="evidence" value="ECO:0007669"/>
    <property type="project" value="InterPro"/>
</dbReference>
<dbReference type="SUPFAM" id="SSF56300">
    <property type="entry name" value="Metallo-dependent phosphatases"/>
    <property type="match status" value="1"/>
</dbReference>
<dbReference type="PROSITE" id="PS00785">
    <property type="entry name" value="5_NUCLEOTIDASE_1"/>
    <property type="match status" value="1"/>
</dbReference>
<feature type="domain" description="Calcineurin-like phosphoesterase" evidence="4">
    <location>
        <begin position="157"/>
        <end position="380"/>
    </location>
</feature>
<comment type="caution">
    <text evidence="5">The sequence shown here is derived from an EMBL/GenBank/DDBJ whole genome shotgun (WGS) entry which is preliminary data.</text>
</comment>
<dbReference type="InterPro" id="IPR029052">
    <property type="entry name" value="Metallo-depent_PP-like"/>
</dbReference>
<dbReference type="EMBL" id="JANBUW010001496">
    <property type="protein sequence ID" value="KAJ2843205.1"/>
    <property type="molecule type" value="Genomic_DNA"/>
</dbReference>
<evidence type="ECO:0000313" key="6">
    <source>
        <dbReference type="Proteomes" id="UP001139887"/>
    </source>
</evidence>
<proteinExistence type="inferred from homology"/>
<dbReference type="Pfam" id="PF00149">
    <property type="entry name" value="Metallophos"/>
    <property type="match status" value="1"/>
</dbReference>
<evidence type="ECO:0000313" key="5">
    <source>
        <dbReference type="EMBL" id="KAJ2843205.1"/>
    </source>
</evidence>
<evidence type="ECO:0000256" key="1">
    <source>
        <dbReference type="RuleBase" id="RU362119"/>
    </source>
</evidence>
<dbReference type="PANTHER" id="PTHR11575:SF24">
    <property type="entry name" value="5'-NUCLEOTIDASE"/>
    <property type="match status" value="1"/>
</dbReference>
<sequence>MTIEAHSSSTSKHNTVADSASPEYERADSSFDSILSGDLGTAIEEELGMRQQQQQQRQQGVLGQLFNGQEGEYYPLEPMDGTRSTGWYRRRPSEPIWNKRMVVLPAILFAAMGIAALIISSLAWVRERIENPAERVDPQLFPATVAPSQLGKGQYALRLVHTNDIHARIEPFDAVTGATCDPQAHNASARCVGGAAYIKAVVDHLRGGAGVHGAVLVDAGDAVQGTAFDMLFAGNASLAVANTLRYDAVSLGNHELDRGLDHLARFLNKLQAPALCANLDFTREFPALQAAVQPFTVIERHKLGIIGVLTPEAAESSSMAHGTQLTDPIAAVNAARAHLLKMNINRIVVLSHLGFDADQQLAERIDPGIALIVGGHTHTYLSNDKASNETVAGPYPTWVANGAGTDWQTAVVQAKSFGQYVGFLDLVFNDDGSLDSQLTRGTPVPVAPAAADSP</sequence>
<dbReference type="InterPro" id="IPR004843">
    <property type="entry name" value="Calcineurin-like_PHP"/>
</dbReference>
<comment type="similarity">
    <text evidence="1">Belongs to the 5'-nucleotidase family.</text>
</comment>
<feature type="compositionally biased region" description="Polar residues" evidence="2">
    <location>
        <begin position="1"/>
        <end position="18"/>
    </location>
</feature>
<organism evidence="5 6">
    <name type="scientific">Coemansia brasiliensis</name>
    <dbReference type="NCBI Taxonomy" id="2650707"/>
    <lineage>
        <taxon>Eukaryota</taxon>
        <taxon>Fungi</taxon>
        <taxon>Fungi incertae sedis</taxon>
        <taxon>Zoopagomycota</taxon>
        <taxon>Kickxellomycotina</taxon>
        <taxon>Kickxellomycetes</taxon>
        <taxon>Kickxellales</taxon>
        <taxon>Kickxellaceae</taxon>
        <taxon>Coemansia</taxon>
    </lineage>
</organism>
<feature type="region of interest" description="Disordered" evidence="2">
    <location>
        <begin position="1"/>
        <end position="27"/>
    </location>
</feature>
<dbReference type="PRINTS" id="PR01607">
    <property type="entry name" value="APYRASEFAMLY"/>
</dbReference>
<keyword evidence="6" id="KW-1185">Reference proteome</keyword>
<feature type="non-terminal residue" evidence="5">
    <location>
        <position position="454"/>
    </location>
</feature>
<keyword evidence="3" id="KW-0812">Transmembrane</keyword>
<keyword evidence="3" id="KW-1133">Transmembrane helix</keyword>
<dbReference type="PANTHER" id="PTHR11575">
    <property type="entry name" value="5'-NUCLEOTIDASE-RELATED"/>
    <property type="match status" value="1"/>
</dbReference>
<dbReference type="AlphaFoldDB" id="A0A9W8I8B6"/>
<evidence type="ECO:0000256" key="2">
    <source>
        <dbReference type="SAM" id="MobiDB-lite"/>
    </source>
</evidence>
<dbReference type="Gene3D" id="3.60.21.10">
    <property type="match status" value="1"/>
</dbReference>
<reference evidence="5" key="1">
    <citation type="submission" date="2022-07" db="EMBL/GenBank/DDBJ databases">
        <title>Phylogenomic reconstructions and comparative analyses of Kickxellomycotina fungi.</title>
        <authorList>
            <person name="Reynolds N.K."/>
            <person name="Stajich J.E."/>
            <person name="Barry K."/>
            <person name="Grigoriev I.V."/>
            <person name="Crous P."/>
            <person name="Smith M.E."/>
        </authorList>
    </citation>
    <scope>NUCLEOTIDE SEQUENCE</scope>
    <source>
        <strain evidence="5">NRRL 1566</strain>
    </source>
</reference>
<evidence type="ECO:0000256" key="3">
    <source>
        <dbReference type="SAM" id="Phobius"/>
    </source>
</evidence>
<dbReference type="GO" id="GO:0009166">
    <property type="term" value="P:nucleotide catabolic process"/>
    <property type="evidence" value="ECO:0007669"/>
    <property type="project" value="InterPro"/>
</dbReference>
<gene>
    <name evidence="5" type="ORF">IWW36_005641</name>
</gene>
<dbReference type="GO" id="GO:0000166">
    <property type="term" value="F:nucleotide binding"/>
    <property type="evidence" value="ECO:0007669"/>
    <property type="project" value="UniProtKB-KW"/>
</dbReference>
<keyword evidence="1" id="KW-0378">Hydrolase</keyword>